<dbReference type="EMBL" id="LIHL02000014">
    <property type="protein sequence ID" value="KAF5446417.1"/>
    <property type="molecule type" value="Genomic_DNA"/>
</dbReference>
<dbReference type="Proteomes" id="UP000619265">
    <property type="component" value="Unassembled WGS sequence"/>
</dbReference>
<evidence type="ECO:0008006" key="5">
    <source>
        <dbReference type="Google" id="ProtNLM"/>
    </source>
</evidence>
<dbReference type="SUPFAM" id="SSF56672">
    <property type="entry name" value="DNA/RNA polymerases"/>
    <property type="match status" value="1"/>
</dbReference>
<dbReference type="Pfam" id="PF00078">
    <property type="entry name" value="RVT_1"/>
    <property type="match status" value="1"/>
</dbReference>
<evidence type="ECO:0000313" key="3">
    <source>
        <dbReference type="EMBL" id="KAF5446417.1"/>
    </source>
</evidence>
<dbReference type="Gramene" id="Jr14_06010_p1">
    <property type="protein sequence ID" value="cds.Jr14_06010_p1"/>
    <property type="gene ID" value="Jr14_06010"/>
</dbReference>
<reference evidence="3" key="2">
    <citation type="submission" date="2020-03" db="EMBL/GenBank/DDBJ databases">
        <title>Walnut 2.0.</title>
        <authorList>
            <person name="Marrano A."/>
            <person name="Britton M."/>
            <person name="Zimin A.V."/>
            <person name="Zaini P.A."/>
            <person name="Workman R."/>
            <person name="Puiu D."/>
            <person name="Bianco L."/>
            <person name="Allen B.J."/>
            <person name="Troggio M."/>
            <person name="Leslie C.A."/>
            <person name="Timp W."/>
            <person name="Dendekar A."/>
            <person name="Salzberg S.L."/>
            <person name="Neale D.B."/>
        </authorList>
    </citation>
    <scope>NUCLEOTIDE SEQUENCE</scope>
    <source>
        <tissue evidence="3">Leaves</tissue>
    </source>
</reference>
<evidence type="ECO:0000259" key="2">
    <source>
        <dbReference type="PROSITE" id="PS50879"/>
    </source>
</evidence>
<evidence type="ECO:0000313" key="4">
    <source>
        <dbReference type="Proteomes" id="UP000619265"/>
    </source>
</evidence>
<dbReference type="SUPFAM" id="SSF53098">
    <property type="entry name" value="Ribonuclease H-like"/>
    <property type="match status" value="1"/>
</dbReference>
<dbReference type="Pfam" id="PF13966">
    <property type="entry name" value="zf-RVT"/>
    <property type="match status" value="1"/>
</dbReference>
<comment type="caution">
    <text evidence="3">The sequence shown here is derived from an EMBL/GenBank/DDBJ whole genome shotgun (WGS) entry which is preliminary data.</text>
</comment>
<dbReference type="InterPro" id="IPR044730">
    <property type="entry name" value="RNase_H-like_dom_plant"/>
</dbReference>
<dbReference type="SUPFAM" id="SSF56219">
    <property type="entry name" value="DNase I-like"/>
    <property type="match status" value="1"/>
</dbReference>
<dbReference type="PANTHER" id="PTHR46890:SF48">
    <property type="entry name" value="RNA-DIRECTED DNA POLYMERASE"/>
    <property type="match status" value="1"/>
</dbReference>
<dbReference type="PROSITE" id="PS50878">
    <property type="entry name" value="RT_POL"/>
    <property type="match status" value="1"/>
</dbReference>
<dbReference type="GO" id="GO:0003676">
    <property type="term" value="F:nucleic acid binding"/>
    <property type="evidence" value="ECO:0007669"/>
    <property type="project" value="InterPro"/>
</dbReference>
<dbReference type="InterPro" id="IPR026960">
    <property type="entry name" value="RVT-Znf"/>
</dbReference>
<dbReference type="Gene3D" id="3.30.420.10">
    <property type="entry name" value="Ribonuclease H-like superfamily/Ribonuclease H"/>
    <property type="match status" value="1"/>
</dbReference>
<proteinExistence type="predicted"/>
<dbReference type="Gene3D" id="3.60.10.10">
    <property type="entry name" value="Endonuclease/exonuclease/phosphatase"/>
    <property type="match status" value="1"/>
</dbReference>
<dbReference type="InterPro" id="IPR043502">
    <property type="entry name" value="DNA/RNA_pol_sf"/>
</dbReference>
<dbReference type="InterPro" id="IPR012337">
    <property type="entry name" value="RNaseH-like_sf"/>
</dbReference>
<dbReference type="InterPro" id="IPR052343">
    <property type="entry name" value="Retrotransposon-Effector_Assoc"/>
</dbReference>
<accession>A0A833TGB1</accession>
<dbReference type="Pfam" id="PF13456">
    <property type="entry name" value="RVT_3"/>
    <property type="match status" value="1"/>
</dbReference>
<dbReference type="InterPro" id="IPR036691">
    <property type="entry name" value="Endo/exonu/phosph_ase_sf"/>
</dbReference>
<dbReference type="GO" id="GO:0004523">
    <property type="term" value="F:RNA-DNA hybrid ribonuclease activity"/>
    <property type="evidence" value="ECO:0007669"/>
    <property type="project" value="InterPro"/>
</dbReference>
<protein>
    <recommendedName>
        <fullName evidence="5">Reverse transcriptase domain-containing protein</fullName>
    </recommendedName>
</protein>
<dbReference type="InterPro" id="IPR036397">
    <property type="entry name" value="RNaseH_sf"/>
</dbReference>
<feature type="domain" description="Reverse transcriptase" evidence="1">
    <location>
        <begin position="357"/>
        <end position="611"/>
    </location>
</feature>
<dbReference type="CDD" id="cd06222">
    <property type="entry name" value="RNase_H_like"/>
    <property type="match status" value="1"/>
</dbReference>
<reference evidence="3" key="1">
    <citation type="submission" date="2015-10" db="EMBL/GenBank/DDBJ databases">
        <authorList>
            <person name="Martinez-Garcia P.J."/>
            <person name="Crepeau M.W."/>
            <person name="Puiu D."/>
            <person name="Gonzalez-Ibeas D."/>
            <person name="Whalen J."/>
            <person name="Stevens K."/>
            <person name="Paul R."/>
            <person name="Butterfield T."/>
            <person name="Britton M."/>
            <person name="Reagan R."/>
            <person name="Chakraborty S."/>
            <person name="Walawage S.L."/>
            <person name="Vasquez-Gross H.A."/>
            <person name="Cardeno C."/>
            <person name="Famula R."/>
            <person name="Pratt K."/>
            <person name="Kuruganti S."/>
            <person name="Aradhya M.K."/>
            <person name="Leslie C.A."/>
            <person name="Dandekar A.M."/>
            <person name="Salzberg S.L."/>
            <person name="Wegrzyn J.L."/>
            <person name="Langley C.H."/>
            <person name="Neale D.B."/>
        </authorList>
    </citation>
    <scope>NUCLEOTIDE SEQUENCE</scope>
    <source>
        <tissue evidence="3">Leaves</tissue>
    </source>
</reference>
<dbReference type="AlphaFoldDB" id="A0A833TGB1"/>
<name>A0A833TGB1_JUGRE</name>
<dbReference type="InterPro" id="IPR002156">
    <property type="entry name" value="RNaseH_domain"/>
</dbReference>
<dbReference type="PANTHER" id="PTHR46890">
    <property type="entry name" value="NON-LTR RETROLELEMENT REVERSE TRANSCRIPTASE-LIKE PROTEIN-RELATED"/>
    <property type="match status" value="1"/>
</dbReference>
<dbReference type="CDD" id="cd01650">
    <property type="entry name" value="RT_nLTR_like"/>
    <property type="match status" value="1"/>
</dbReference>
<evidence type="ECO:0000259" key="1">
    <source>
        <dbReference type="PROSITE" id="PS50878"/>
    </source>
</evidence>
<organism evidence="3 4">
    <name type="scientific">Juglans regia</name>
    <name type="common">English walnut</name>
    <dbReference type="NCBI Taxonomy" id="51240"/>
    <lineage>
        <taxon>Eukaryota</taxon>
        <taxon>Viridiplantae</taxon>
        <taxon>Streptophyta</taxon>
        <taxon>Embryophyta</taxon>
        <taxon>Tracheophyta</taxon>
        <taxon>Spermatophyta</taxon>
        <taxon>Magnoliopsida</taxon>
        <taxon>eudicotyledons</taxon>
        <taxon>Gunneridae</taxon>
        <taxon>Pentapetalae</taxon>
        <taxon>rosids</taxon>
        <taxon>fabids</taxon>
        <taxon>Fagales</taxon>
        <taxon>Juglandaceae</taxon>
        <taxon>Juglans</taxon>
    </lineage>
</organism>
<feature type="domain" description="RNase H type-1" evidence="2">
    <location>
        <begin position="884"/>
        <end position="1013"/>
    </location>
</feature>
<sequence>MGTARIPWVLCGDFNIIKDESERRGGRPRPFVAMEEFNQCIQTCGLLEMCSKGPNMTWCNGQGGQARSWARLDRCFIDTNFLNSFPNVSYQVLARSTSDHSPLVIQMGENLFRYGPSPFRFQYMWTDHLDFYSFVDGVWKREGLGQGLINLSSKLQRVKVALKEWNKSVFGRTNIIIKGLEARIDYLESRLQVSFNAEDDSDLLAPKLELSTWLGREDTRLAHMAKKNWLKDGDQNSKFFHAFLKAKLHKRVQEMSMSDGRVLQSPLDIHTAAVDHFQEFLGQSSSRVLPNLSDLISPIITNEDNLTIGRDPSIEEVKDALFSIPIDSSPGPDGFGSGFFRVCWDLVKDDLLSAIVEFFHSHMLPKNFTASYIVLIPKVDKPSGFDKFRPISLCSVVYKICSKIIVARMTSLLPRMISNEQGAFIPGRSIFENISLTQEMVHSIHRKSIGGNVLVKLDMSKAYDRVDWNFLLHVLFSFGFSPNVCDLINSCISSPWYSVMMNGTPMGFFKGKRGLRQGKIGQFVQARGTPIISHLMYADDIVIFANGGKRSMRALMEVLNKYEEWTGQVLSKEKSAIFFSKKIFVSRKHALLCSTGFTEGSFPFKYLGVPIVDGRLKACDFGDLLGKINECRIENGWDISLLNRLVGHQKANDLYEFFARQKEGEDVLVWLKDNEGNFTTKSAWDCIRVRAPPLPWAQWIWHTNLPKKISIMMWKATNNCLSVDKNISMVGVSMASKCNCCQKGHTEDLNHVLCTGDFARHIWRLAATHLGVHMAPFYTWKDQTNFWFRRAGKSSQVRTIFGLLPSIISWKLWERRCKARYEDKAHSKESVWHAIKIWLRRIMDQIMKVSSLSAQDMNILHRLEIPVLFPKPKRVRVVKWHRPPRGWVKLNTDGSSFGNPGTSGAGGVIRDEDGRLLLAYSVPLGLGTNNFAELSSLLEGVRRCHALGFYRVQIETDSQLVVNWIVKNKCPIWYLEDFWEDLQGHLNSLEYTVTHIFREGNVVADFLAKCGAEGLNSDWSDIHMLPSLLRGLLRMDKLGMPYLRIS</sequence>
<gene>
    <name evidence="3" type="ORF">F2P56_032046</name>
</gene>
<dbReference type="InterPro" id="IPR000477">
    <property type="entry name" value="RT_dom"/>
</dbReference>
<dbReference type="PROSITE" id="PS50879">
    <property type="entry name" value="RNASE_H_1"/>
    <property type="match status" value="1"/>
</dbReference>